<comment type="pathway">
    <text evidence="1">Nucleotide-sugar biosynthesis; UDP-alpha-D-glucuronate biosynthesis; UDP-alpha-D-glucuronate from UDP-alpha-D-glucose: step 1/1.</text>
</comment>
<dbReference type="GO" id="GO:0000271">
    <property type="term" value="P:polysaccharide biosynthetic process"/>
    <property type="evidence" value="ECO:0007669"/>
    <property type="project" value="InterPro"/>
</dbReference>
<dbReference type="InterPro" id="IPR014027">
    <property type="entry name" value="UDP-Glc/GDP-Man_DH_C"/>
</dbReference>
<feature type="binding site" evidence="10">
    <location>
        <begin position="151"/>
        <end position="154"/>
    </location>
    <ligand>
        <name>substrate</name>
    </ligand>
</feature>
<dbReference type="Pfam" id="PF00984">
    <property type="entry name" value="UDPG_MGDP_dh"/>
    <property type="match status" value="1"/>
</dbReference>
<dbReference type="InterPro" id="IPR001732">
    <property type="entry name" value="UDP-Glc/GDP-Man_DH_N"/>
</dbReference>
<dbReference type="InterPro" id="IPR014026">
    <property type="entry name" value="UDP-Glc/GDP-Man_DH_dimer"/>
</dbReference>
<dbReference type="GO" id="GO:0051287">
    <property type="term" value="F:NAD binding"/>
    <property type="evidence" value="ECO:0007669"/>
    <property type="project" value="InterPro"/>
</dbReference>
<feature type="binding site" evidence="10">
    <location>
        <position position="259"/>
    </location>
    <ligand>
        <name>substrate</name>
    </ligand>
</feature>
<protein>
    <recommendedName>
        <fullName evidence="4 8">UDP-glucose 6-dehydrogenase</fullName>
        <ecNumber evidence="3 8">1.1.1.22</ecNumber>
    </recommendedName>
</protein>
<dbReference type="SMART" id="SM00984">
    <property type="entry name" value="UDPG_MGDP_dh_C"/>
    <property type="match status" value="1"/>
</dbReference>
<evidence type="ECO:0000256" key="5">
    <source>
        <dbReference type="ARBA" id="ARBA00023002"/>
    </source>
</evidence>
<dbReference type="Pfam" id="PF03721">
    <property type="entry name" value="UDPG_MGDP_dh_N"/>
    <property type="match status" value="1"/>
</dbReference>
<dbReference type="InterPro" id="IPR036291">
    <property type="entry name" value="NAD(P)-bd_dom_sf"/>
</dbReference>
<feature type="binding site" evidence="10">
    <location>
        <position position="206"/>
    </location>
    <ligand>
        <name>substrate</name>
    </ligand>
</feature>
<evidence type="ECO:0000256" key="6">
    <source>
        <dbReference type="ARBA" id="ARBA00023027"/>
    </source>
</evidence>
<feature type="active site" description="Nucleophile" evidence="9">
    <location>
        <position position="262"/>
    </location>
</feature>
<sequence>MQITMIGAGYVGLTTGTCLAAIGHGVCCYDIDAAKISRLRRFDPPIYEPGLEDAMRQAVAAGHLRFTSRLRESVSDADVVFIAVGTPAGPGGGIDLSHVLGAAKRIAPHLKRSALVVIKSTVVVGTARRVRETIARKRSAFDIRVASNPEFLREGSAMADFLGPDRIVIGADDTRSRNILRALYRPLARAGVPVVATTTGNAELIKYAANAFLALKIGFVNDVADLCERTGGDIADVARGIGLDRRIGDSFLAPGPGFGGSCFPKDTRAFAATGRQFGAPQKLVETLIARNDQRKVALARRILKEGRLSPGGRVAVLGLAFKANTDDVRESAALTVIPALQEAGLQVIAHDPKAEANARRHMKDVIWAESPYAACKGASAAIVLTEWDEYRQLNLSRLAGELSGDLLVDYRNLFDPQAVVQHGLRYISLGRSAAPADQCTGVSSLKTWDRRVAAPGHA</sequence>
<dbReference type="InterPro" id="IPR036220">
    <property type="entry name" value="UDP-Glc/GDP-Man_DH_C_sf"/>
</dbReference>
<evidence type="ECO:0000256" key="11">
    <source>
        <dbReference type="PIRSR" id="PIRSR500134-3"/>
    </source>
</evidence>
<organism evidence="13 14">
    <name type="scientific">Chelativorans petroleitrophicus</name>
    <dbReference type="NCBI Taxonomy" id="2975484"/>
    <lineage>
        <taxon>Bacteria</taxon>
        <taxon>Pseudomonadati</taxon>
        <taxon>Pseudomonadota</taxon>
        <taxon>Alphaproteobacteria</taxon>
        <taxon>Hyphomicrobiales</taxon>
        <taxon>Phyllobacteriaceae</taxon>
        <taxon>Chelativorans</taxon>
    </lineage>
</organism>
<dbReference type="EMBL" id="JAODNV010000024">
    <property type="protein sequence ID" value="MCT8992077.1"/>
    <property type="molecule type" value="Genomic_DNA"/>
</dbReference>
<dbReference type="EC" id="1.1.1.22" evidence="3 8"/>
<accession>A0A9X3B7W9</accession>
<feature type="binding site" evidence="11">
    <location>
        <position position="329"/>
    </location>
    <ligand>
        <name>NAD(+)</name>
        <dbReference type="ChEBI" id="CHEBI:57540"/>
    </ligand>
</feature>
<name>A0A9X3B7W9_9HYPH</name>
<dbReference type="Gene3D" id="3.40.50.720">
    <property type="entry name" value="NAD(P)-binding Rossmann-like Domain"/>
    <property type="match status" value="2"/>
</dbReference>
<dbReference type="GO" id="GO:0003979">
    <property type="term" value="F:UDP-glucose 6-dehydrogenase activity"/>
    <property type="evidence" value="ECO:0007669"/>
    <property type="project" value="UniProtKB-EC"/>
</dbReference>
<evidence type="ECO:0000256" key="2">
    <source>
        <dbReference type="ARBA" id="ARBA00006601"/>
    </source>
</evidence>
<dbReference type="NCBIfam" id="TIGR03026">
    <property type="entry name" value="NDP-sugDHase"/>
    <property type="match status" value="1"/>
</dbReference>
<keyword evidence="14" id="KW-1185">Reference proteome</keyword>
<dbReference type="Gene3D" id="1.20.5.100">
    <property type="entry name" value="Cytochrome c1, transmembrane anchor, C-terminal"/>
    <property type="match status" value="1"/>
</dbReference>
<comment type="similarity">
    <text evidence="2 8">Belongs to the UDP-glucose/GDP-mannose dehydrogenase family.</text>
</comment>
<feature type="binding site" evidence="10">
    <location>
        <begin position="251"/>
        <end position="255"/>
    </location>
    <ligand>
        <name>substrate</name>
    </ligand>
</feature>
<keyword evidence="6 8" id="KW-0520">NAD</keyword>
<evidence type="ECO:0000256" key="9">
    <source>
        <dbReference type="PIRSR" id="PIRSR500134-1"/>
    </source>
</evidence>
<comment type="caution">
    <text evidence="13">The sequence shown here is derived from an EMBL/GenBank/DDBJ whole genome shotgun (WGS) entry which is preliminary data.</text>
</comment>
<keyword evidence="5 8" id="KW-0560">Oxidoreductase</keyword>
<evidence type="ECO:0000313" key="14">
    <source>
        <dbReference type="Proteomes" id="UP001149009"/>
    </source>
</evidence>
<dbReference type="PANTHER" id="PTHR43750:SF3">
    <property type="entry name" value="UDP-GLUCOSE 6-DEHYDROGENASE TUAD"/>
    <property type="match status" value="1"/>
</dbReference>
<feature type="binding site" evidence="11">
    <location>
        <position position="86"/>
    </location>
    <ligand>
        <name>NAD(+)</name>
        <dbReference type="ChEBI" id="CHEBI:57540"/>
    </ligand>
</feature>
<dbReference type="PIRSF" id="PIRSF000124">
    <property type="entry name" value="UDPglc_GDPman_dh"/>
    <property type="match status" value="1"/>
</dbReference>
<evidence type="ECO:0000256" key="7">
    <source>
        <dbReference type="ARBA" id="ARBA00047473"/>
    </source>
</evidence>
<evidence type="ECO:0000313" key="13">
    <source>
        <dbReference type="EMBL" id="MCT8992077.1"/>
    </source>
</evidence>
<feature type="binding site" evidence="10">
    <location>
        <position position="322"/>
    </location>
    <ligand>
        <name>substrate</name>
    </ligand>
</feature>
<feature type="binding site" evidence="11">
    <location>
        <position position="154"/>
    </location>
    <ligand>
        <name>NAD(+)</name>
        <dbReference type="ChEBI" id="CHEBI:57540"/>
    </ligand>
</feature>
<evidence type="ECO:0000256" key="3">
    <source>
        <dbReference type="ARBA" id="ARBA00012954"/>
    </source>
</evidence>
<feature type="binding site" evidence="11">
    <location>
        <position position="265"/>
    </location>
    <ligand>
        <name>NAD(+)</name>
        <dbReference type="ChEBI" id="CHEBI:57540"/>
    </ligand>
</feature>
<evidence type="ECO:0000259" key="12">
    <source>
        <dbReference type="SMART" id="SM00984"/>
    </source>
</evidence>
<feature type="binding site" evidence="11">
    <location>
        <position position="30"/>
    </location>
    <ligand>
        <name>NAD(+)</name>
        <dbReference type="ChEBI" id="CHEBI:57540"/>
    </ligand>
</feature>
<dbReference type="InterPro" id="IPR017476">
    <property type="entry name" value="UDP-Glc/GDP-Man"/>
</dbReference>
<evidence type="ECO:0000256" key="10">
    <source>
        <dbReference type="PIRSR" id="PIRSR500134-2"/>
    </source>
</evidence>
<gene>
    <name evidence="13" type="ORF">NYR54_17585</name>
</gene>
<evidence type="ECO:0000256" key="4">
    <source>
        <dbReference type="ARBA" id="ARBA00015132"/>
    </source>
</evidence>
<dbReference type="InterPro" id="IPR008927">
    <property type="entry name" value="6-PGluconate_DH-like_C_sf"/>
</dbReference>
<evidence type="ECO:0000256" key="1">
    <source>
        <dbReference type="ARBA" id="ARBA00004701"/>
    </source>
</evidence>
<dbReference type="Pfam" id="PF03720">
    <property type="entry name" value="UDPG_MGDP_dh_C"/>
    <property type="match status" value="1"/>
</dbReference>
<evidence type="ECO:0000256" key="8">
    <source>
        <dbReference type="PIRNR" id="PIRNR000124"/>
    </source>
</evidence>
<comment type="catalytic activity">
    <reaction evidence="7 8">
        <text>UDP-alpha-D-glucose + 2 NAD(+) + H2O = UDP-alpha-D-glucuronate + 2 NADH + 3 H(+)</text>
        <dbReference type="Rhea" id="RHEA:23596"/>
        <dbReference type="ChEBI" id="CHEBI:15377"/>
        <dbReference type="ChEBI" id="CHEBI:15378"/>
        <dbReference type="ChEBI" id="CHEBI:57540"/>
        <dbReference type="ChEBI" id="CHEBI:57945"/>
        <dbReference type="ChEBI" id="CHEBI:58052"/>
        <dbReference type="ChEBI" id="CHEBI:58885"/>
        <dbReference type="EC" id="1.1.1.22"/>
    </reaction>
</comment>
<dbReference type="Proteomes" id="UP001149009">
    <property type="component" value="Unassembled WGS sequence"/>
</dbReference>
<dbReference type="PIRSF" id="PIRSF500134">
    <property type="entry name" value="UDPglc_DH_bac"/>
    <property type="match status" value="1"/>
</dbReference>
<proteinExistence type="inferred from homology"/>
<feature type="domain" description="UDP-glucose/GDP-mannose dehydrogenase C-terminal" evidence="12">
    <location>
        <begin position="315"/>
        <end position="416"/>
    </location>
</feature>
<dbReference type="SUPFAM" id="SSF52413">
    <property type="entry name" value="UDP-glucose/GDP-mannose dehydrogenase C-terminal domain"/>
    <property type="match status" value="1"/>
</dbReference>
<dbReference type="AlphaFoldDB" id="A0A9X3B7W9"/>
<dbReference type="SUPFAM" id="SSF48179">
    <property type="entry name" value="6-phosphogluconate dehydrogenase C-terminal domain-like"/>
    <property type="match status" value="1"/>
</dbReference>
<dbReference type="SUPFAM" id="SSF51735">
    <property type="entry name" value="NAD(P)-binding Rossmann-fold domains"/>
    <property type="match status" value="1"/>
</dbReference>
<dbReference type="RefSeq" id="WP_261517030.1">
    <property type="nucleotide sequence ID" value="NZ_JAODNV010000024.1"/>
</dbReference>
<dbReference type="InterPro" id="IPR028357">
    <property type="entry name" value="UDPglc_DH_bac"/>
</dbReference>
<dbReference type="PANTHER" id="PTHR43750">
    <property type="entry name" value="UDP-GLUCOSE 6-DEHYDROGENASE TUAD"/>
    <property type="match status" value="1"/>
</dbReference>
<feature type="binding site" evidence="11">
    <location>
        <position position="121"/>
    </location>
    <ligand>
        <name>NAD(+)</name>
        <dbReference type="ChEBI" id="CHEBI:57540"/>
    </ligand>
</feature>
<feature type="binding site" evidence="11">
    <location>
        <position position="35"/>
    </location>
    <ligand>
        <name>NAD(+)</name>
        <dbReference type="ChEBI" id="CHEBI:57540"/>
    </ligand>
</feature>
<reference evidence="13" key="1">
    <citation type="submission" date="2022-08" db="EMBL/GenBank/DDBJ databases">
        <title>Chelativorans sichuanense sp. nov., a paraffin oil-degrading bacterium isolated from a mixture of oil-based drill cuttings and paddy soil.</title>
        <authorList>
            <person name="Yu J."/>
            <person name="Liu H."/>
            <person name="Chen Q."/>
        </authorList>
    </citation>
    <scope>NUCLEOTIDE SEQUENCE</scope>
    <source>
        <strain evidence="13">SCAU 2101</strain>
    </source>
</reference>